<dbReference type="PROSITE" id="PS50235">
    <property type="entry name" value="USP_3"/>
    <property type="match status" value="1"/>
</dbReference>
<dbReference type="Pfam" id="PF14533">
    <property type="entry name" value="USP7_C2"/>
    <property type="match status" value="1"/>
</dbReference>
<evidence type="ECO:0000259" key="8">
    <source>
        <dbReference type="PROSITE" id="PS50144"/>
    </source>
</evidence>
<keyword evidence="11" id="KW-1185">Reference proteome</keyword>
<dbReference type="GO" id="GO:0016787">
    <property type="term" value="F:hydrolase activity"/>
    <property type="evidence" value="ECO:0007669"/>
    <property type="project" value="UniProtKB-KW"/>
</dbReference>
<dbReference type="PROSITE" id="PS50144">
    <property type="entry name" value="MATH"/>
    <property type="match status" value="1"/>
</dbReference>
<dbReference type="Gene3D" id="2.60.210.10">
    <property type="entry name" value="Apoptosis, Tumor Necrosis Factor Receptor Associated Protein 2, Chain A"/>
    <property type="match status" value="1"/>
</dbReference>
<dbReference type="PANTHER" id="PTHR24006">
    <property type="entry name" value="UBIQUITIN CARBOXYL-TERMINAL HYDROLASE"/>
    <property type="match status" value="1"/>
</dbReference>
<keyword evidence="4" id="KW-0645">Protease</keyword>
<gene>
    <name evidence="10" type="primary">UBP15</name>
    <name evidence="10" type="ORF">FIM1_4984</name>
</gene>
<evidence type="ECO:0000256" key="2">
    <source>
        <dbReference type="ARBA" id="ARBA00009085"/>
    </source>
</evidence>
<reference evidence="10 11" key="1">
    <citation type="submission" date="2016-03" db="EMBL/GenBank/DDBJ databases">
        <title>How can Kluyveromyces marxianus grow so fast - potential evolutionary course in Saccharomyces Complex revealed by comparative genomics.</title>
        <authorList>
            <person name="Mo W."/>
            <person name="Lu W."/>
            <person name="Yang X."/>
            <person name="Qi J."/>
            <person name="Lv H."/>
        </authorList>
    </citation>
    <scope>NUCLEOTIDE SEQUENCE [LARGE SCALE GENOMIC DNA]</scope>
    <source>
        <strain evidence="10 11">FIM1</strain>
    </source>
</reference>
<dbReference type="PROSITE" id="PS00973">
    <property type="entry name" value="USP_2"/>
    <property type="match status" value="1"/>
</dbReference>
<feature type="domain" description="USP" evidence="9">
    <location>
        <begin position="196"/>
        <end position="518"/>
    </location>
</feature>
<dbReference type="EC" id="3.4.19.12" evidence="3"/>
<comment type="similarity">
    <text evidence="2">Belongs to the peptidase C19 family.</text>
</comment>
<dbReference type="Pfam" id="PF00443">
    <property type="entry name" value="UCH"/>
    <property type="match status" value="1"/>
</dbReference>
<evidence type="ECO:0000259" key="9">
    <source>
        <dbReference type="PROSITE" id="PS50235"/>
    </source>
</evidence>
<dbReference type="PROSITE" id="PS00972">
    <property type="entry name" value="USP_1"/>
    <property type="match status" value="1"/>
</dbReference>
<evidence type="ECO:0000313" key="11">
    <source>
        <dbReference type="Proteomes" id="UP000422736"/>
    </source>
</evidence>
<dbReference type="InterPro" id="IPR008974">
    <property type="entry name" value="TRAF-like"/>
</dbReference>
<dbReference type="InterPro" id="IPR050164">
    <property type="entry name" value="Peptidase_C19"/>
</dbReference>
<keyword evidence="5" id="KW-0833">Ubl conjugation pathway</keyword>
<feature type="domain" description="MATH" evidence="8">
    <location>
        <begin position="35"/>
        <end position="170"/>
    </location>
</feature>
<comment type="catalytic activity">
    <reaction evidence="1">
        <text>Thiol-dependent hydrolysis of ester, thioester, amide, peptide and isopeptide bonds formed by the C-terminal Gly of ubiquitin (a 76-residue protein attached to proteins as an intracellular targeting signal).</text>
        <dbReference type="EC" id="3.4.19.12"/>
    </reaction>
</comment>
<evidence type="ECO:0000256" key="7">
    <source>
        <dbReference type="ARBA" id="ARBA00022807"/>
    </source>
</evidence>
<dbReference type="InterPro" id="IPR001394">
    <property type="entry name" value="Peptidase_C19_UCH"/>
</dbReference>
<dbReference type="InterPro" id="IPR029346">
    <property type="entry name" value="USP_C"/>
</dbReference>
<dbReference type="CDD" id="cd03775">
    <property type="entry name" value="MATH_Ubp21p"/>
    <property type="match status" value="1"/>
</dbReference>
<dbReference type="SUPFAM" id="SSF54001">
    <property type="entry name" value="Cysteine proteinases"/>
    <property type="match status" value="1"/>
</dbReference>
<dbReference type="Pfam" id="PF22486">
    <property type="entry name" value="MATH_2"/>
    <property type="match status" value="1"/>
</dbReference>
<reference evidence="10 11" key="2">
    <citation type="submission" date="2019-11" db="EMBL/GenBank/DDBJ databases">
        <authorList>
            <person name="Lu H."/>
        </authorList>
    </citation>
    <scope>NUCLEOTIDE SEQUENCE [LARGE SCALE GENOMIC DNA]</scope>
    <source>
        <strain evidence="10 11">FIM1</strain>
    </source>
</reference>
<sequence length="1170" mass="136386">MSEVKTVGKIRSAVDLGTRFSDILPENKELQTKAEGSFTWSIDNWFQLIEDKYYSGRYKFDGWEWDLLIFPQGNHSRGVSIYLAPHPDPELVSSEETPDWHVCAQFAIVFSKPNDDKAVQLSNKASHRFTATDKDWGFSNFVELEYLKHYARNRPSGFLNQGALNITVLIRTIEDPTGVLWHNFMNYDSKKMTGYVGFKNQGATCYLNSLLQSYHFTKLFRKLVYQIPTENENPTDSVALALQRAFYLLQTSKEPLDTLELTKSFGWDTGDAFTQHDVQELNRILMDRLEHRMKGTAVEGKINELFVGKMKSYIKCINVDYESSRVEDFWDIQLNVKDMKNLQESFEQYTEVELMNGENQYAAQRFGLQDAEKGVVFESFPPVLHLQLKRFEYDFNYDQLIKINDRYEFPESIDLSPYLDADAPKDTPAEFVLHGVLVHSGDISTGHYYTMIQPDANGLWYRFDDDRVIKATKTQVFEENFGKKKLSDEELQTLTKEEYQNYLLARQTSAYMLVYIRKDMEETILKEVERSDVPKHVVSSIDEELEKREIRRKELEDMHLYANIHLHTQRNFIHASTHDLSPNKRAIDFSPELYNENEFALEKKVLKSTKIRDLIQSLNNDLGIKNPELVQYWCMTYRLNETLRLDDIIPDSIMDSTVEELMKEKGRTSAFDLYLEEPYFELTYLTELVKNGLITFKVMNEEFLSSVEDAVANKSFPAPSIDKSANSNTLLLLKQFNPKEQKLSGFTYVRLSMWEKVNRIFELLQILDLDVDTTSIYEEANTNEVFPLKASDEIIQCELKNGDIITFSVKSSSPVTTIPYYPDIPSYYSYLSNRIKLTFTRAADSDEDYVITNDEDREPFTFWLSAKSSYNELAKVISKHVKVKPEYLRLYAVYPSRKFVMNSNSVLTDYLIKNFTKETIPNFEYEVLSIELNQLEHLRSIKFVWLTNSYVHFQCYEFRVPNSSTVRDFIEKLQARIGFSDEDKQNILLWTNSSFEFEGILTPNMIFDSMKSSLVVFGRVLPEELQIIKQIEVDSGYDDQPIDENRTMAEDSKSLQNGKVVIVNQYFRELENSHGISFLFVLFPGEKFKDTRSRLHERFGLGRKEFAKIKLGAYYQTEKGATYLSLEENETTNNLVLYDKLNNLDHLCMDHPDRSRTQNTYSDRPMVIKN</sequence>
<dbReference type="SUPFAM" id="SSF49599">
    <property type="entry name" value="TRAF domain-like"/>
    <property type="match status" value="1"/>
</dbReference>
<dbReference type="PANTHER" id="PTHR24006:SF644">
    <property type="entry name" value="UBIQUITIN CARBOXYL-TERMINAL HYDROLASE 7"/>
    <property type="match status" value="1"/>
</dbReference>
<proteinExistence type="inferred from homology"/>
<keyword evidence="6 10" id="KW-0378">Hydrolase</keyword>
<dbReference type="Pfam" id="PF12436">
    <property type="entry name" value="USP7_ICP0_bdg"/>
    <property type="match status" value="1"/>
</dbReference>
<evidence type="ECO:0000256" key="4">
    <source>
        <dbReference type="ARBA" id="ARBA00022670"/>
    </source>
</evidence>
<protein>
    <recommendedName>
        <fullName evidence="3">ubiquitinyl hydrolase 1</fullName>
        <ecNumber evidence="3">3.4.19.12</ecNumber>
    </recommendedName>
</protein>
<name>A0ABX6EZK4_KLUMA</name>
<evidence type="ECO:0000256" key="5">
    <source>
        <dbReference type="ARBA" id="ARBA00022786"/>
    </source>
</evidence>
<dbReference type="InterPro" id="IPR002083">
    <property type="entry name" value="MATH/TRAF_dom"/>
</dbReference>
<evidence type="ECO:0000313" key="10">
    <source>
        <dbReference type="EMBL" id="QGN17775.1"/>
    </source>
</evidence>
<evidence type="ECO:0000256" key="1">
    <source>
        <dbReference type="ARBA" id="ARBA00000707"/>
    </source>
</evidence>
<keyword evidence="7" id="KW-0788">Thiol protease</keyword>
<accession>A0ABX6EZK4</accession>
<dbReference type="InterPro" id="IPR038765">
    <property type="entry name" value="Papain-like_cys_pep_sf"/>
</dbReference>
<organism evidence="10 11">
    <name type="scientific">Kluyveromyces marxianus</name>
    <name type="common">Yeast</name>
    <name type="synonym">Candida kefyr</name>
    <dbReference type="NCBI Taxonomy" id="4911"/>
    <lineage>
        <taxon>Eukaryota</taxon>
        <taxon>Fungi</taxon>
        <taxon>Dikarya</taxon>
        <taxon>Ascomycota</taxon>
        <taxon>Saccharomycotina</taxon>
        <taxon>Saccharomycetes</taxon>
        <taxon>Saccharomycetales</taxon>
        <taxon>Saccharomycetaceae</taxon>
        <taxon>Kluyveromyces</taxon>
    </lineage>
</organism>
<dbReference type="CDD" id="cd02659">
    <property type="entry name" value="peptidase_C19C"/>
    <property type="match status" value="1"/>
</dbReference>
<dbReference type="EMBL" id="CP015060">
    <property type="protein sequence ID" value="QGN17775.1"/>
    <property type="molecule type" value="Genomic_DNA"/>
</dbReference>
<dbReference type="Gene3D" id="3.10.20.90">
    <property type="entry name" value="Phosphatidylinositol 3-kinase Catalytic Subunit, Chain A, domain 1"/>
    <property type="match status" value="2"/>
</dbReference>
<evidence type="ECO:0000256" key="3">
    <source>
        <dbReference type="ARBA" id="ARBA00012759"/>
    </source>
</evidence>
<dbReference type="InterPro" id="IPR024729">
    <property type="entry name" value="USP7_ICP0-binding_dom"/>
</dbReference>
<dbReference type="Gene3D" id="3.90.70.10">
    <property type="entry name" value="Cysteine proteinases"/>
    <property type="match status" value="1"/>
</dbReference>
<dbReference type="InterPro" id="IPR018200">
    <property type="entry name" value="USP_CS"/>
</dbReference>
<dbReference type="Proteomes" id="UP000422736">
    <property type="component" value="Chromosome 8"/>
</dbReference>
<dbReference type="InterPro" id="IPR028889">
    <property type="entry name" value="USP"/>
</dbReference>
<evidence type="ECO:0000256" key="6">
    <source>
        <dbReference type="ARBA" id="ARBA00022801"/>
    </source>
</evidence>